<sequence>MPSIASIAAPEFRDRAPALAELAARLARIGGGDGVHDTPVAGAAVIRASAPSQPLPAVYDPSVCIVVQGRKHALFDGATYVYDPMHCLIVSTSLPITGRIIEASSARPYLCLRIDLDPRIVEALSSQVEEDAPGDSAPGRALLVAETSPALLDAALRLVRLADEPDAAPVLAPLAMREIHFRLLTGALGPQLRALCRSDGQARRVGRAIALLRERYAEPLRIEALAEAAHMSASSLYERFREVTAMSPLQFQKRLRLQEARRLMLSDGLEAAAAAHRVGYESPSHFSREYRRLFGAPPRRDAATARAPD</sequence>
<keyword evidence="2" id="KW-0804">Transcription</keyword>
<evidence type="ECO:0000256" key="2">
    <source>
        <dbReference type="ARBA" id="ARBA00023163"/>
    </source>
</evidence>
<gene>
    <name evidence="4" type="primary">cmrA</name>
    <name evidence="4" type="ORF">GCM10023307_00910</name>
</gene>
<feature type="domain" description="HTH araC/xylS-type" evidence="3">
    <location>
        <begin position="206"/>
        <end position="304"/>
    </location>
</feature>
<proteinExistence type="predicted"/>
<dbReference type="PANTHER" id="PTHR43436:SF1">
    <property type="entry name" value="TRANSCRIPTIONAL REGULATORY PROTEIN"/>
    <property type="match status" value="1"/>
</dbReference>
<evidence type="ECO:0000256" key="1">
    <source>
        <dbReference type="ARBA" id="ARBA00023015"/>
    </source>
</evidence>
<dbReference type="InterPro" id="IPR009594">
    <property type="entry name" value="Tscrpt_reg_HTH_AraC_N"/>
</dbReference>
<dbReference type="Pfam" id="PF06719">
    <property type="entry name" value="AraC_N"/>
    <property type="match status" value="1"/>
</dbReference>
<organism evidence="4 5">
    <name type="scientific">Lysobacter hankyongensis</name>
    <dbReference type="NCBI Taxonomy" id="1176535"/>
    <lineage>
        <taxon>Bacteria</taxon>
        <taxon>Pseudomonadati</taxon>
        <taxon>Pseudomonadota</taxon>
        <taxon>Gammaproteobacteria</taxon>
        <taxon>Lysobacterales</taxon>
        <taxon>Lysobacteraceae</taxon>
        <taxon>Lysobacter</taxon>
    </lineage>
</organism>
<dbReference type="InterPro" id="IPR018060">
    <property type="entry name" value="HTH_AraC"/>
</dbReference>
<accession>A0ABP9AFK8</accession>
<protein>
    <submittedName>
        <fullName evidence="4">AraC family transcriptional regulator CmrA</fullName>
    </submittedName>
</protein>
<dbReference type="RefSeq" id="WP_345301306.1">
    <property type="nucleotide sequence ID" value="NZ_BAABJE010000001.1"/>
</dbReference>
<keyword evidence="5" id="KW-1185">Reference proteome</keyword>
<dbReference type="PROSITE" id="PS01124">
    <property type="entry name" value="HTH_ARAC_FAMILY_2"/>
    <property type="match status" value="1"/>
</dbReference>
<keyword evidence="1" id="KW-0805">Transcription regulation</keyword>
<reference evidence="5" key="1">
    <citation type="journal article" date="2019" name="Int. J. Syst. Evol. Microbiol.">
        <title>The Global Catalogue of Microorganisms (GCM) 10K type strain sequencing project: providing services to taxonomists for standard genome sequencing and annotation.</title>
        <authorList>
            <consortium name="The Broad Institute Genomics Platform"/>
            <consortium name="The Broad Institute Genome Sequencing Center for Infectious Disease"/>
            <person name="Wu L."/>
            <person name="Ma J."/>
        </authorList>
    </citation>
    <scope>NUCLEOTIDE SEQUENCE [LARGE SCALE GENOMIC DNA]</scope>
    <source>
        <strain evidence="5">JCM 18204</strain>
    </source>
</reference>
<dbReference type="PANTHER" id="PTHR43436">
    <property type="entry name" value="ARAC-FAMILY TRANSCRIPTIONAL REGULATOR"/>
    <property type="match status" value="1"/>
</dbReference>
<evidence type="ECO:0000313" key="4">
    <source>
        <dbReference type="EMBL" id="GAA4780757.1"/>
    </source>
</evidence>
<dbReference type="InterPro" id="IPR009057">
    <property type="entry name" value="Homeodomain-like_sf"/>
</dbReference>
<dbReference type="SMART" id="SM00342">
    <property type="entry name" value="HTH_ARAC"/>
    <property type="match status" value="1"/>
</dbReference>
<name>A0ABP9AFK8_9GAMM</name>
<dbReference type="Proteomes" id="UP001499959">
    <property type="component" value="Unassembled WGS sequence"/>
</dbReference>
<evidence type="ECO:0000313" key="5">
    <source>
        <dbReference type="Proteomes" id="UP001499959"/>
    </source>
</evidence>
<comment type="caution">
    <text evidence="4">The sequence shown here is derived from an EMBL/GenBank/DDBJ whole genome shotgun (WGS) entry which is preliminary data.</text>
</comment>
<dbReference type="Pfam" id="PF12833">
    <property type="entry name" value="HTH_18"/>
    <property type="match status" value="1"/>
</dbReference>
<dbReference type="Gene3D" id="1.10.10.60">
    <property type="entry name" value="Homeodomain-like"/>
    <property type="match status" value="1"/>
</dbReference>
<dbReference type="EMBL" id="BAABJE010000001">
    <property type="protein sequence ID" value="GAA4780757.1"/>
    <property type="molecule type" value="Genomic_DNA"/>
</dbReference>
<dbReference type="SUPFAM" id="SSF46689">
    <property type="entry name" value="Homeodomain-like"/>
    <property type="match status" value="2"/>
</dbReference>
<evidence type="ECO:0000259" key="3">
    <source>
        <dbReference type="PROSITE" id="PS01124"/>
    </source>
</evidence>